<dbReference type="EMBL" id="HBJA01008704">
    <property type="protein sequence ID" value="CAE0791593.1"/>
    <property type="molecule type" value="Transcribed_RNA"/>
</dbReference>
<sequence length="271" mass="30606">MANLTELSLADLQLDCEAVRVLAEAVMHSPTLRGLQLEMNLIEWQGGTYLGEMLAVSKHLRRLDLSCNRLRAEGISELLCTAACANTSLTSLNLSRNFCVGIDHIHGFPKNLSIMNISTNNINVPGAVKLSKILDNEDCKLQILYVQHNLIGDDGVCVICDALNRNIQLRLLDLSENMITITGVMYVVSMLSTNTTLQRLHLCRNEKINNDAWSLLETHHEQFWGLHYLDLTETAVTEKQGEHWYRERKLLVHFDDKKDSESEDSDTDEDA</sequence>
<name>A0A7S4FF45_9EUGL</name>
<evidence type="ECO:0000313" key="2">
    <source>
        <dbReference type="EMBL" id="CAE0791593.1"/>
    </source>
</evidence>
<dbReference type="InterPro" id="IPR001611">
    <property type="entry name" value="Leu-rich_rpt"/>
</dbReference>
<dbReference type="Pfam" id="PF13516">
    <property type="entry name" value="LRR_6"/>
    <property type="match status" value="3"/>
</dbReference>
<dbReference type="InterPro" id="IPR032675">
    <property type="entry name" value="LRR_dom_sf"/>
</dbReference>
<dbReference type="PANTHER" id="PTHR24111:SF0">
    <property type="entry name" value="LEUCINE-RICH REPEAT-CONTAINING PROTEIN"/>
    <property type="match status" value="1"/>
</dbReference>
<dbReference type="AlphaFoldDB" id="A0A7S4FF45"/>
<organism evidence="2">
    <name type="scientific">Eutreptiella gymnastica</name>
    <dbReference type="NCBI Taxonomy" id="73025"/>
    <lineage>
        <taxon>Eukaryota</taxon>
        <taxon>Discoba</taxon>
        <taxon>Euglenozoa</taxon>
        <taxon>Euglenida</taxon>
        <taxon>Spirocuta</taxon>
        <taxon>Euglenophyceae</taxon>
        <taxon>Eutreptiales</taxon>
        <taxon>Eutreptiaceae</taxon>
        <taxon>Eutreptiella</taxon>
    </lineage>
</organism>
<dbReference type="Gene3D" id="3.80.10.10">
    <property type="entry name" value="Ribonuclease Inhibitor"/>
    <property type="match status" value="2"/>
</dbReference>
<keyword evidence="1" id="KW-0677">Repeat</keyword>
<accession>A0A7S4FF45</accession>
<reference evidence="2" key="1">
    <citation type="submission" date="2021-01" db="EMBL/GenBank/DDBJ databases">
        <authorList>
            <person name="Corre E."/>
            <person name="Pelletier E."/>
            <person name="Niang G."/>
            <person name="Scheremetjew M."/>
            <person name="Finn R."/>
            <person name="Kale V."/>
            <person name="Holt S."/>
            <person name="Cochrane G."/>
            <person name="Meng A."/>
            <person name="Brown T."/>
            <person name="Cohen L."/>
        </authorList>
    </citation>
    <scope>NUCLEOTIDE SEQUENCE</scope>
    <source>
        <strain evidence="2">CCMP1594</strain>
    </source>
</reference>
<dbReference type="InterPro" id="IPR052201">
    <property type="entry name" value="LRR-containing_regulator"/>
</dbReference>
<evidence type="ECO:0000256" key="1">
    <source>
        <dbReference type="ARBA" id="ARBA00022737"/>
    </source>
</evidence>
<dbReference type="SMART" id="SM00368">
    <property type="entry name" value="LRR_RI"/>
    <property type="match status" value="6"/>
</dbReference>
<dbReference type="PANTHER" id="PTHR24111">
    <property type="entry name" value="LEUCINE-RICH REPEAT-CONTAINING PROTEIN 34"/>
    <property type="match status" value="1"/>
</dbReference>
<dbReference type="SUPFAM" id="SSF52047">
    <property type="entry name" value="RNI-like"/>
    <property type="match status" value="1"/>
</dbReference>
<gene>
    <name evidence="2" type="ORF">EGYM00163_LOCUS2708</name>
</gene>
<proteinExistence type="predicted"/>
<protein>
    <submittedName>
        <fullName evidence="2">Uncharacterized protein</fullName>
    </submittedName>
</protein>